<protein>
    <recommendedName>
        <fullName evidence="4">C2H2-type domain-containing protein</fullName>
    </recommendedName>
</protein>
<evidence type="ECO:0000313" key="6">
    <source>
        <dbReference type="Proteomes" id="UP000639772"/>
    </source>
</evidence>
<feature type="compositionally biased region" description="Basic and acidic residues" evidence="3">
    <location>
        <begin position="18"/>
        <end position="34"/>
    </location>
</feature>
<feature type="compositionally biased region" description="Basic and acidic residues" evidence="3">
    <location>
        <begin position="1"/>
        <end position="10"/>
    </location>
</feature>
<name>A0A835PW50_VANPL</name>
<comment type="caution">
    <text evidence="5">The sequence shown here is derived from an EMBL/GenBank/DDBJ whole genome shotgun (WGS) entry which is preliminary data.</text>
</comment>
<reference evidence="5 6" key="1">
    <citation type="journal article" date="2020" name="Nat. Food">
        <title>A phased Vanilla planifolia genome enables genetic improvement of flavour and production.</title>
        <authorList>
            <person name="Hasing T."/>
            <person name="Tang H."/>
            <person name="Brym M."/>
            <person name="Khazi F."/>
            <person name="Huang T."/>
            <person name="Chambers A.H."/>
        </authorList>
    </citation>
    <scope>NUCLEOTIDE SEQUENCE [LARGE SCALE GENOMIC DNA]</scope>
    <source>
        <tissue evidence="5">Leaf</tissue>
    </source>
</reference>
<evidence type="ECO:0000256" key="1">
    <source>
        <dbReference type="ARBA" id="ARBA00022786"/>
    </source>
</evidence>
<keyword evidence="1" id="KW-0833">Ubl conjugation pathway</keyword>
<dbReference type="EMBL" id="JADCNM010000012">
    <property type="protein sequence ID" value="KAG0460063.1"/>
    <property type="molecule type" value="Genomic_DNA"/>
</dbReference>
<gene>
    <name evidence="5" type="ORF">HPP92_023191</name>
</gene>
<dbReference type="Proteomes" id="UP000639772">
    <property type="component" value="Chromosome 12"/>
</dbReference>
<dbReference type="PROSITE" id="PS00028">
    <property type="entry name" value="ZINC_FINGER_C2H2_1"/>
    <property type="match status" value="1"/>
</dbReference>
<dbReference type="InterPro" id="IPR013087">
    <property type="entry name" value="Znf_C2H2_type"/>
</dbReference>
<evidence type="ECO:0000259" key="4">
    <source>
        <dbReference type="PROSITE" id="PS00028"/>
    </source>
</evidence>
<evidence type="ECO:0000313" key="5">
    <source>
        <dbReference type="EMBL" id="KAG0460063.1"/>
    </source>
</evidence>
<organism evidence="5 6">
    <name type="scientific">Vanilla planifolia</name>
    <name type="common">Vanilla</name>
    <dbReference type="NCBI Taxonomy" id="51239"/>
    <lineage>
        <taxon>Eukaryota</taxon>
        <taxon>Viridiplantae</taxon>
        <taxon>Streptophyta</taxon>
        <taxon>Embryophyta</taxon>
        <taxon>Tracheophyta</taxon>
        <taxon>Spermatophyta</taxon>
        <taxon>Magnoliopsida</taxon>
        <taxon>Liliopsida</taxon>
        <taxon>Asparagales</taxon>
        <taxon>Orchidaceae</taxon>
        <taxon>Vanilloideae</taxon>
        <taxon>Vanilleae</taxon>
        <taxon>Vanilla</taxon>
    </lineage>
</organism>
<evidence type="ECO:0000256" key="2">
    <source>
        <dbReference type="ARBA" id="ARBA00022801"/>
    </source>
</evidence>
<feature type="region of interest" description="Disordered" evidence="3">
    <location>
        <begin position="1"/>
        <end position="34"/>
    </location>
</feature>
<dbReference type="Pfam" id="PF04780">
    <property type="entry name" value="DUF629"/>
    <property type="match status" value="1"/>
</dbReference>
<dbReference type="InterPro" id="IPR006865">
    <property type="entry name" value="DUF629"/>
</dbReference>
<dbReference type="GO" id="GO:0016787">
    <property type="term" value="F:hydrolase activity"/>
    <property type="evidence" value="ECO:0007669"/>
    <property type="project" value="UniProtKB-KW"/>
</dbReference>
<proteinExistence type="predicted"/>
<sequence>MRRLTEDPMEVRVVPARRPNEIKKATKTPEERRKEIEVRVAAAILLQHKSNSTITAEDENHGSELPSSSASRERRRPNNSRKLASSAERMDQARSYWNSMSIDKRLEFLSVSITALKEQYLSLKDNAISGVLSEALDFIGSTGTWKYWVCCRCEEKFSDCDAHVQHVMREHMGSLTPKLQSILPHEVDRGVDRDACKWLLEAH</sequence>
<keyword evidence="2" id="KW-0378">Hydrolase</keyword>
<dbReference type="AlphaFoldDB" id="A0A835PW50"/>
<dbReference type="InterPro" id="IPR052398">
    <property type="entry name" value="Ubiquitin_hydrolase_53/54"/>
</dbReference>
<feature type="domain" description="C2H2-type" evidence="4">
    <location>
        <begin position="150"/>
        <end position="171"/>
    </location>
</feature>
<evidence type="ECO:0000256" key="3">
    <source>
        <dbReference type="SAM" id="MobiDB-lite"/>
    </source>
</evidence>
<dbReference type="OrthoDB" id="784698at2759"/>
<dbReference type="PANTHER" id="PTHR22975">
    <property type="entry name" value="UBIQUITIN SPECIFIC PROTEINASE"/>
    <property type="match status" value="1"/>
</dbReference>
<feature type="region of interest" description="Disordered" evidence="3">
    <location>
        <begin position="51"/>
        <end position="88"/>
    </location>
</feature>
<accession>A0A835PW50</accession>
<dbReference type="PANTHER" id="PTHR22975:SF9">
    <property type="entry name" value="ECHINUS SPLICE FORM 3"/>
    <property type="match status" value="1"/>
</dbReference>